<dbReference type="SUPFAM" id="SSF90229">
    <property type="entry name" value="CCCH zinc finger"/>
    <property type="match status" value="1"/>
</dbReference>
<evidence type="ECO:0000313" key="7">
    <source>
        <dbReference type="Proteomes" id="UP000663845"/>
    </source>
</evidence>
<sequence length="206" mass="23664">AREIAKQQEEKEKRKEEKLKADLELLTLFKPVIAQQVIPAGTDPKSVLCMYFKQGSCTKGAKCKFSHDLAIERKAEKRSLYDDGGREIGSKENDTMANWDDAQLAEVVEKRHGEDNRKKNATQIVCKYFLEAVENNTYGWFWACQNGLACQYKHALPAGFMLKRDKKLLDDQKETISLISNDKTTTIKESSKFNFIKKFTARFLLK</sequence>
<feature type="domain" description="C3H1-type" evidence="5">
    <location>
        <begin position="120"/>
        <end position="157"/>
    </location>
</feature>
<accession>A0A815MF12</accession>
<evidence type="ECO:0000313" key="6">
    <source>
        <dbReference type="EMBL" id="CAF1421646.1"/>
    </source>
</evidence>
<gene>
    <name evidence="6" type="ORF">JYZ213_LOCUS39020</name>
</gene>
<dbReference type="GO" id="GO:0008270">
    <property type="term" value="F:zinc ion binding"/>
    <property type="evidence" value="ECO:0007669"/>
    <property type="project" value="UniProtKB-KW"/>
</dbReference>
<proteinExistence type="predicted"/>
<dbReference type="GO" id="GO:0002181">
    <property type="term" value="P:cytoplasmic translation"/>
    <property type="evidence" value="ECO:0007669"/>
    <property type="project" value="TreeGrafter"/>
</dbReference>
<dbReference type="InterPro" id="IPR036855">
    <property type="entry name" value="Znf_CCCH_sf"/>
</dbReference>
<feature type="non-terminal residue" evidence="6">
    <location>
        <position position="206"/>
    </location>
</feature>
<dbReference type="SMART" id="SM00356">
    <property type="entry name" value="ZnF_C3H1"/>
    <property type="match status" value="2"/>
</dbReference>
<protein>
    <recommendedName>
        <fullName evidence="5">C3H1-type domain-containing protein</fullName>
    </recommendedName>
</protein>
<dbReference type="InterPro" id="IPR000571">
    <property type="entry name" value="Znf_CCCH"/>
</dbReference>
<dbReference type="Pfam" id="PF00642">
    <property type="entry name" value="zf-CCCH"/>
    <property type="match status" value="1"/>
</dbReference>
<evidence type="ECO:0000256" key="1">
    <source>
        <dbReference type="ARBA" id="ARBA00022723"/>
    </source>
</evidence>
<dbReference type="GO" id="GO:0003729">
    <property type="term" value="F:mRNA binding"/>
    <property type="evidence" value="ECO:0007669"/>
    <property type="project" value="TreeGrafter"/>
</dbReference>
<evidence type="ECO:0000256" key="4">
    <source>
        <dbReference type="PROSITE-ProRule" id="PRU00723"/>
    </source>
</evidence>
<dbReference type="Proteomes" id="UP000663845">
    <property type="component" value="Unassembled WGS sequence"/>
</dbReference>
<keyword evidence="3 4" id="KW-0862">Zinc</keyword>
<dbReference type="PROSITE" id="PS50103">
    <property type="entry name" value="ZF_C3H1"/>
    <property type="match status" value="2"/>
</dbReference>
<evidence type="ECO:0000256" key="2">
    <source>
        <dbReference type="ARBA" id="ARBA00022771"/>
    </source>
</evidence>
<comment type="caution">
    <text evidence="6">The sequence shown here is derived from an EMBL/GenBank/DDBJ whole genome shotgun (WGS) entry which is preliminary data.</text>
</comment>
<dbReference type="PANTHER" id="PTHR12681:SF0">
    <property type="entry name" value="ZINC FINGER CCCH DOMAIN-CONTAINING PROTEIN 15"/>
    <property type="match status" value="1"/>
</dbReference>
<feature type="zinc finger region" description="C3H1-type" evidence="4">
    <location>
        <begin position="43"/>
        <end position="70"/>
    </location>
</feature>
<dbReference type="Gene3D" id="4.10.1000.10">
    <property type="entry name" value="Zinc finger, CCCH-type"/>
    <property type="match status" value="1"/>
</dbReference>
<dbReference type="EMBL" id="CAJNOG010001216">
    <property type="protein sequence ID" value="CAF1421646.1"/>
    <property type="molecule type" value="Genomic_DNA"/>
</dbReference>
<dbReference type="AlphaFoldDB" id="A0A815MF12"/>
<feature type="zinc finger region" description="C3H1-type" evidence="4">
    <location>
        <begin position="120"/>
        <end position="157"/>
    </location>
</feature>
<keyword evidence="2 4" id="KW-0863">Zinc-finger</keyword>
<dbReference type="PANTHER" id="PTHR12681">
    <property type="entry name" value="ZINC FINGER-CONTAINING PROTEIN P48ZNF"/>
    <property type="match status" value="1"/>
</dbReference>
<feature type="domain" description="C3H1-type" evidence="5">
    <location>
        <begin position="43"/>
        <end position="70"/>
    </location>
</feature>
<name>A0A815MF12_9BILA</name>
<reference evidence="6" key="1">
    <citation type="submission" date="2021-02" db="EMBL/GenBank/DDBJ databases">
        <authorList>
            <person name="Nowell W R."/>
        </authorList>
    </citation>
    <scope>NUCLEOTIDE SEQUENCE</scope>
</reference>
<keyword evidence="1 4" id="KW-0479">Metal-binding</keyword>
<dbReference type="GO" id="GO:0005829">
    <property type="term" value="C:cytosol"/>
    <property type="evidence" value="ECO:0007669"/>
    <property type="project" value="TreeGrafter"/>
</dbReference>
<evidence type="ECO:0000256" key="3">
    <source>
        <dbReference type="ARBA" id="ARBA00022833"/>
    </source>
</evidence>
<organism evidence="6 7">
    <name type="scientific">Adineta steineri</name>
    <dbReference type="NCBI Taxonomy" id="433720"/>
    <lineage>
        <taxon>Eukaryota</taxon>
        <taxon>Metazoa</taxon>
        <taxon>Spiralia</taxon>
        <taxon>Gnathifera</taxon>
        <taxon>Rotifera</taxon>
        <taxon>Eurotatoria</taxon>
        <taxon>Bdelloidea</taxon>
        <taxon>Adinetida</taxon>
        <taxon>Adinetidae</taxon>
        <taxon>Adineta</taxon>
    </lineage>
</organism>
<evidence type="ECO:0000259" key="5">
    <source>
        <dbReference type="PROSITE" id="PS50103"/>
    </source>
</evidence>